<keyword evidence="5" id="KW-0598">Phosphotransferase system</keyword>
<evidence type="ECO:0000256" key="6">
    <source>
        <dbReference type="ARBA" id="ARBA00022777"/>
    </source>
</evidence>
<dbReference type="SUPFAM" id="SSF52794">
    <property type="entry name" value="PTS system IIB component-like"/>
    <property type="match status" value="1"/>
</dbReference>
<evidence type="ECO:0000313" key="9">
    <source>
        <dbReference type="EMBL" id="KRN21081.1"/>
    </source>
</evidence>
<gene>
    <name evidence="9" type="ORF">FC75_GL000012</name>
</gene>
<sequence length="107" mass="11174">MAKVNILLACAGGFSSSLLVTKMKKAASAQGVDAEITAIGVNGLESQVAKYNPDVILIGPQVSYAVRKLQADLPVPVQAINMMDYGRMNGEKVLATALALVDKAKAK</sequence>
<dbReference type="STRING" id="1423730.FC75_GL000012"/>
<keyword evidence="1" id="KW-0813">Transport</keyword>
<dbReference type="InterPro" id="IPR003501">
    <property type="entry name" value="PTS_EIIB_2/3"/>
</dbReference>
<dbReference type="CDD" id="cd05564">
    <property type="entry name" value="PTS_IIB_chitobiose_lichenan"/>
    <property type="match status" value="1"/>
</dbReference>
<evidence type="ECO:0000256" key="2">
    <source>
        <dbReference type="ARBA" id="ARBA00022553"/>
    </source>
</evidence>
<dbReference type="InterPro" id="IPR051819">
    <property type="entry name" value="PTS_sugar-specific_EIIB"/>
</dbReference>
<keyword evidence="4" id="KW-0808">Transferase</keyword>
<dbReference type="PATRIC" id="fig|1423730.4.peg.13"/>
<dbReference type="RefSeq" id="WP_056989744.1">
    <property type="nucleotide sequence ID" value="NZ_AYZJ01000065.1"/>
</dbReference>
<feature type="modified residue" description="Phosphocysteine; by EIIA" evidence="7">
    <location>
        <position position="10"/>
    </location>
</feature>
<evidence type="ECO:0000256" key="4">
    <source>
        <dbReference type="ARBA" id="ARBA00022679"/>
    </source>
</evidence>
<protein>
    <recommendedName>
        <fullName evidence="8">PTS EIIB type-3 domain-containing protein</fullName>
    </recommendedName>
</protein>
<dbReference type="GO" id="GO:0009401">
    <property type="term" value="P:phosphoenolpyruvate-dependent sugar phosphotransferase system"/>
    <property type="evidence" value="ECO:0007669"/>
    <property type="project" value="UniProtKB-KW"/>
</dbReference>
<keyword evidence="2" id="KW-0597">Phosphoprotein</keyword>
<evidence type="ECO:0000256" key="1">
    <source>
        <dbReference type="ARBA" id="ARBA00022448"/>
    </source>
</evidence>
<accession>A0A0R2EXN7</accession>
<comment type="caution">
    <text evidence="9">The sequence shown here is derived from an EMBL/GenBank/DDBJ whole genome shotgun (WGS) entry which is preliminary data.</text>
</comment>
<name>A0A0R2EXN7_9LACO</name>
<evidence type="ECO:0000256" key="7">
    <source>
        <dbReference type="PROSITE-ProRule" id="PRU00423"/>
    </source>
</evidence>
<evidence type="ECO:0000256" key="3">
    <source>
        <dbReference type="ARBA" id="ARBA00022597"/>
    </source>
</evidence>
<dbReference type="InterPro" id="IPR036095">
    <property type="entry name" value="PTS_EIIB-like_sf"/>
</dbReference>
<dbReference type="PANTHER" id="PTHR34581">
    <property type="entry name" value="PTS SYSTEM N,N'-DIACETYLCHITOBIOSE-SPECIFIC EIIB COMPONENT"/>
    <property type="match status" value="1"/>
</dbReference>
<keyword evidence="10" id="KW-1185">Reference proteome</keyword>
<proteinExistence type="predicted"/>
<keyword evidence="6" id="KW-0418">Kinase</keyword>
<dbReference type="PROSITE" id="PS51100">
    <property type="entry name" value="PTS_EIIB_TYPE_3"/>
    <property type="match status" value="1"/>
</dbReference>
<dbReference type="InterPro" id="IPR013012">
    <property type="entry name" value="PTS_EIIB_3"/>
</dbReference>
<dbReference type="EMBL" id="AYZJ01000065">
    <property type="protein sequence ID" value="KRN21081.1"/>
    <property type="molecule type" value="Genomic_DNA"/>
</dbReference>
<keyword evidence="3" id="KW-0762">Sugar transport</keyword>
<dbReference type="AlphaFoldDB" id="A0A0R2EXN7"/>
<evidence type="ECO:0000256" key="5">
    <source>
        <dbReference type="ARBA" id="ARBA00022683"/>
    </source>
</evidence>
<dbReference type="GO" id="GO:0016301">
    <property type="term" value="F:kinase activity"/>
    <property type="evidence" value="ECO:0007669"/>
    <property type="project" value="UniProtKB-KW"/>
</dbReference>
<dbReference type="Gene3D" id="3.40.50.2300">
    <property type="match status" value="1"/>
</dbReference>
<dbReference type="GO" id="GO:0008982">
    <property type="term" value="F:protein-N(PI)-phosphohistidine-sugar phosphotransferase activity"/>
    <property type="evidence" value="ECO:0007669"/>
    <property type="project" value="InterPro"/>
</dbReference>
<dbReference type="Proteomes" id="UP000050865">
    <property type="component" value="Unassembled WGS sequence"/>
</dbReference>
<evidence type="ECO:0000259" key="8">
    <source>
        <dbReference type="PROSITE" id="PS51100"/>
    </source>
</evidence>
<dbReference type="Pfam" id="PF02302">
    <property type="entry name" value="PTS_IIB"/>
    <property type="match status" value="1"/>
</dbReference>
<evidence type="ECO:0000313" key="10">
    <source>
        <dbReference type="Proteomes" id="UP000050865"/>
    </source>
</evidence>
<dbReference type="PANTHER" id="PTHR34581:SF2">
    <property type="entry name" value="PTS SYSTEM N,N'-DIACETYLCHITOBIOSE-SPECIFIC EIIB COMPONENT"/>
    <property type="match status" value="1"/>
</dbReference>
<organism evidence="9 10">
    <name type="scientific">Lacticaseibacillus camelliae DSM 22697 = JCM 13995</name>
    <dbReference type="NCBI Taxonomy" id="1423730"/>
    <lineage>
        <taxon>Bacteria</taxon>
        <taxon>Bacillati</taxon>
        <taxon>Bacillota</taxon>
        <taxon>Bacilli</taxon>
        <taxon>Lactobacillales</taxon>
        <taxon>Lactobacillaceae</taxon>
        <taxon>Lacticaseibacillus</taxon>
    </lineage>
</organism>
<reference evidence="9 10" key="1">
    <citation type="journal article" date="2015" name="Genome Announc.">
        <title>Expanding the biotechnology potential of lactobacilli through comparative genomics of 213 strains and associated genera.</title>
        <authorList>
            <person name="Sun Z."/>
            <person name="Harris H.M."/>
            <person name="McCann A."/>
            <person name="Guo C."/>
            <person name="Argimon S."/>
            <person name="Zhang W."/>
            <person name="Yang X."/>
            <person name="Jeffery I.B."/>
            <person name="Cooney J.C."/>
            <person name="Kagawa T.F."/>
            <person name="Liu W."/>
            <person name="Song Y."/>
            <person name="Salvetti E."/>
            <person name="Wrobel A."/>
            <person name="Rasinkangas P."/>
            <person name="Parkhill J."/>
            <person name="Rea M.C."/>
            <person name="O'Sullivan O."/>
            <person name="Ritari J."/>
            <person name="Douillard F.P."/>
            <person name="Paul Ross R."/>
            <person name="Yang R."/>
            <person name="Briner A.E."/>
            <person name="Felis G.E."/>
            <person name="de Vos W.M."/>
            <person name="Barrangou R."/>
            <person name="Klaenhammer T.R."/>
            <person name="Caufield P.W."/>
            <person name="Cui Y."/>
            <person name="Zhang H."/>
            <person name="O'Toole P.W."/>
        </authorList>
    </citation>
    <scope>NUCLEOTIDE SEQUENCE [LARGE SCALE GENOMIC DNA]</scope>
    <source>
        <strain evidence="9 10">DSM 22697</strain>
    </source>
</reference>
<feature type="domain" description="PTS EIIB type-3" evidence="8">
    <location>
        <begin position="3"/>
        <end position="107"/>
    </location>
</feature>